<keyword evidence="2" id="KW-0547">Nucleotide-binding</keyword>
<dbReference type="InterPro" id="IPR014013">
    <property type="entry name" value="Helic_SF1/SF2_ATP-bd_DinG/Rad3"/>
</dbReference>
<accession>A0ABP8IZM0</accession>
<organism evidence="9 10">
    <name type="scientific">Brevibacterium pityocampae</name>
    <dbReference type="NCBI Taxonomy" id="506594"/>
    <lineage>
        <taxon>Bacteria</taxon>
        <taxon>Bacillati</taxon>
        <taxon>Actinomycetota</taxon>
        <taxon>Actinomycetes</taxon>
        <taxon>Micrococcales</taxon>
        <taxon>Brevibacteriaceae</taxon>
        <taxon>Brevibacterium</taxon>
    </lineage>
</organism>
<name>A0ABP8IZM0_9MICO</name>
<dbReference type="PANTHER" id="PTHR11472">
    <property type="entry name" value="DNA REPAIR DEAD HELICASE RAD3/XP-D SUBFAMILY MEMBER"/>
    <property type="match status" value="1"/>
</dbReference>
<dbReference type="InterPro" id="IPR027417">
    <property type="entry name" value="P-loop_NTPase"/>
</dbReference>
<feature type="domain" description="Helicase ATP-binding" evidence="8">
    <location>
        <begin position="9"/>
        <end position="299"/>
    </location>
</feature>
<gene>
    <name evidence="9" type="ORF">GCM10023167_00530</name>
</gene>
<dbReference type="Pfam" id="PF00270">
    <property type="entry name" value="DEAD"/>
    <property type="match status" value="1"/>
</dbReference>
<dbReference type="InterPro" id="IPR045028">
    <property type="entry name" value="DinG/Rad3-like"/>
</dbReference>
<keyword evidence="3" id="KW-0378">Hydrolase</keyword>
<comment type="caution">
    <text evidence="9">The sequence shown here is derived from an EMBL/GenBank/DDBJ whole genome shotgun (WGS) entry which is preliminary data.</text>
</comment>
<evidence type="ECO:0000256" key="2">
    <source>
        <dbReference type="ARBA" id="ARBA00022741"/>
    </source>
</evidence>
<dbReference type="EC" id="5.6.2.3" evidence="6"/>
<dbReference type="SMART" id="SM00491">
    <property type="entry name" value="HELICc2"/>
    <property type="match status" value="1"/>
</dbReference>
<comment type="catalytic activity">
    <reaction evidence="7">
        <text>ATP + H2O = ADP + phosphate + H(+)</text>
        <dbReference type="Rhea" id="RHEA:13065"/>
        <dbReference type="ChEBI" id="CHEBI:15377"/>
        <dbReference type="ChEBI" id="CHEBI:15378"/>
        <dbReference type="ChEBI" id="CHEBI:30616"/>
        <dbReference type="ChEBI" id="CHEBI:43474"/>
        <dbReference type="ChEBI" id="CHEBI:456216"/>
        <dbReference type="EC" id="5.6.2.3"/>
    </reaction>
</comment>
<reference evidence="10" key="1">
    <citation type="journal article" date="2019" name="Int. J. Syst. Evol. Microbiol.">
        <title>The Global Catalogue of Microorganisms (GCM) 10K type strain sequencing project: providing services to taxonomists for standard genome sequencing and annotation.</title>
        <authorList>
            <consortium name="The Broad Institute Genomics Platform"/>
            <consortium name="The Broad Institute Genome Sequencing Center for Infectious Disease"/>
            <person name="Wu L."/>
            <person name="Ma J."/>
        </authorList>
    </citation>
    <scope>NUCLEOTIDE SEQUENCE [LARGE SCALE GENOMIC DNA]</scope>
    <source>
        <strain evidence="10">JCM 17808</strain>
    </source>
</reference>
<evidence type="ECO:0000313" key="10">
    <source>
        <dbReference type="Proteomes" id="UP001500642"/>
    </source>
</evidence>
<dbReference type="InterPro" id="IPR011545">
    <property type="entry name" value="DEAD/DEAH_box_helicase_dom"/>
</dbReference>
<dbReference type="Proteomes" id="UP001500642">
    <property type="component" value="Unassembled WGS sequence"/>
</dbReference>
<evidence type="ECO:0000259" key="8">
    <source>
        <dbReference type="PROSITE" id="PS51193"/>
    </source>
</evidence>
<dbReference type="EMBL" id="BAABGL010000001">
    <property type="protein sequence ID" value="GAA4382257.1"/>
    <property type="molecule type" value="Genomic_DNA"/>
</dbReference>
<dbReference type="InterPro" id="IPR014001">
    <property type="entry name" value="Helicase_ATP-bd"/>
</dbReference>
<evidence type="ECO:0000313" key="9">
    <source>
        <dbReference type="EMBL" id="GAA4382257.1"/>
    </source>
</evidence>
<keyword evidence="4" id="KW-0067">ATP-binding</keyword>
<keyword evidence="10" id="KW-1185">Reference proteome</keyword>
<dbReference type="RefSeq" id="WP_345028949.1">
    <property type="nucleotide sequence ID" value="NZ_BAABGL010000001.1"/>
</dbReference>
<evidence type="ECO:0000256" key="3">
    <source>
        <dbReference type="ARBA" id="ARBA00022801"/>
    </source>
</evidence>
<dbReference type="PANTHER" id="PTHR11472:SF34">
    <property type="entry name" value="REGULATOR OF TELOMERE ELONGATION HELICASE 1"/>
    <property type="match status" value="1"/>
</dbReference>
<dbReference type="SUPFAM" id="SSF52540">
    <property type="entry name" value="P-loop containing nucleoside triphosphate hydrolases"/>
    <property type="match status" value="2"/>
</dbReference>
<proteinExistence type="inferred from homology"/>
<dbReference type="InterPro" id="IPR006555">
    <property type="entry name" value="ATP-dep_Helicase_C"/>
</dbReference>
<sequence>MTATADLLASAVDALGGSPREGQQTMAEAVAGALGSETHLLVQAGTGTGKSLAYLVPALEHAVRTGERVVVSTATLALQNQIVNRDVPRLLKALGGDLERKPRAAVLKGRRNYVCKHKLDGGYPDDALGMLFDLGADDAAGRGSASASASALGEEIQRVRSWERITESGDRDDLVPGVSDRAWAQVSVNAFDCLGSKCPVFEECYAERAKIAAAAADLVVTNHALLAIDAFGDHAVLPEHDAVVIDEAHELRDRVTNALSGSLTVAMLHAAAQAARKNTAVQDGVIGLLETAASAFDKALQATTEGLLQVWPEALTTAVIAVRDAARQILAEAGRGTESKEADAGLQMARARLQEVFELAERMSELADNDVTWVTRSTFRETETVSLVVAPLSVAGTMRNGIFAESTVVATSATLALGGRFEPVAASLGLAGPEAPRYDAIDVGSPFDYPKQAILYVASGLPRPARSGLNEEMIAELRELVTASRGGALGLFSSRFAAEQAATALRETLDTPVLLQGEESLAALVARFSAEDDTSLFGTMSLWQGVDVPGRTCRLVVIDRIPFPRPDDPLTRARTQAAERNRANGFMTVSATHAALRLAQGVGRLIRTTDDRGVVAVLDSRLRTARYGGFLADSLPPMWRTEDGAAVRSALSRLAEQD</sequence>
<dbReference type="Pfam" id="PF13307">
    <property type="entry name" value="Helicase_C_2"/>
    <property type="match status" value="1"/>
</dbReference>
<evidence type="ECO:0000256" key="6">
    <source>
        <dbReference type="ARBA" id="ARBA00044969"/>
    </source>
</evidence>
<comment type="similarity">
    <text evidence="5">Belongs to the helicase family. DinG subfamily.</text>
</comment>
<evidence type="ECO:0000256" key="7">
    <source>
        <dbReference type="ARBA" id="ARBA00048954"/>
    </source>
</evidence>
<dbReference type="PROSITE" id="PS51193">
    <property type="entry name" value="HELICASE_ATP_BIND_2"/>
    <property type="match status" value="1"/>
</dbReference>
<dbReference type="SMART" id="SM00487">
    <property type="entry name" value="DEXDc"/>
    <property type="match status" value="1"/>
</dbReference>
<evidence type="ECO:0000256" key="5">
    <source>
        <dbReference type="ARBA" id="ARBA00038058"/>
    </source>
</evidence>
<comment type="cofactor">
    <cofactor evidence="1">
        <name>[4Fe-4S] cluster</name>
        <dbReference type="ChEBI" id="CHEBI:49883"/>
    </cofactor>
</comment>
<keyword evidence="9" id="KW-0347">Helicase</keyword>
<dbReference type="Gene3D" id="3.40.50.300">
    <property type="entry name" value="P-loop containing nucleotide triphosphate hydrolases"/>
    <property type="match status" value="2"/>
</dbReference>
<protein>
    <recommendedName>
        <fullName evidence="6">DNA 5'-3' helicase</fullName>
        <ecNumber evidence="6">5.6.2.3</ecNumber>
    </recommendedName>
</protein>
<dbReference type="GO" id="GO:0004386">
    <property type="term" value="F:helicase activity"/>
    <property type="evidence" value="ECO:0007669"/>
    <property type="project" value="UniProtKB-KW"/>
</dbReference>
<evidence type="ECO:0000256" key="4">
    <source>
        <dbReference type="ARBA" id="ARBA00022840"/>
    </source>
</evidence>
<evidence type="ECO:0000256" key="1">
    <source>
        <dbReference type="ARBA" id="ARBA00001966"/>
    </source>
</evidence>